<dbReference type="HOGENOM" id="CLU_3312465_0_0_6"/>
<organism evidence="1 2">
    <name type="scientific">Marinomonas mediterranea (strain ATCC 700492 / JCM 21426 / NBRC 103028 / MMB-1)</name>
    <dbReference type="NCBI Taxonomy" id="717774"/>
    <lineage>
        <taxon>Bacteria</taxon>
        <taxon>Pseudomonadati</taxon>
        <taxon>Pseudomonadota</taxon>
        <taxon>Gammaproteobacteria</taxon>
        <taxon>Oceanospirillales</taxon>
        <taxon>Oceanospirillaceae</taxon>
        <taxon>Marinomonas</taxon>
    </lineage>
</organism>
<dbReference type="Proteomes" id="UP000001062">
    <property type="component" value="Chromosome"/>
</dbReference>
<dbReference type="PATRIC" id="fig|717774.3.peg.2552"/>
<reference evidence="1 2" key="1">
    <citation type="journal article" date="2012" name="Stand. Genomic Sci.">
        <title>Complete genome sequence of the melanogenic marine bacterium Marinomonas mediterranea type strain (MMB-1(T)).</title>
        <authorList>
            <person name="Lucas-Elio P."/>
            <person name="Goodwin L."/>
            <person name="Woyke T."/>
            <person name="Pitluck S."/>
            <person name="Nolan M."/>
            <person name="Kyrpides N.C."/>
            <person name="Detter J.C."/>
            <person name="Copeland A."/>
            <person name="Teshima H."/>
            <person name="Bruce D."/>
            <person name="Detter C."/>
            <person name="Tapia R."/>
            <person name="Han S."/>
            <person name="Land M.L."/>
            <person name="Ivanova N."/>
            <person name="Mikhailova N."/>
            <person name="Johnston A.W."/>
            <person name="Sanchez-Amat A."/>
        </authorList>
    </citation>
    <scope>NUCLEOTIDE SEQUENCE [LARGE SCALE GENOMIC DNA]</scope>
    <source>
        <strain evidence="2">ATCC 700492 / JCM 21426 / NBRC 103028 / MMB-1</strain>
    </source>
</reference>
<dbReference type="EMBL" id="CP002583">
    <property type="protein sequence ID" value="ADZ91701.1"/>
    <property type="molecule type" value="Genomic_DNA"/>
</dbReference>
<dbReference type="KEGG" id="mme:Marme_2469"/>
<evidence type="ECO:0000313" key="2">
    <source>
        <dbReference type="Proteomes" id="UP000001062"/>
    </source>
</evidence>
<accession>F2JVR5</accession>
<keyword evidence="2" id="KW-1185">Reference proteome</keyword>
<protein>
    <submittedName>
        <fullName evidence="1">Uncharacterized protein</fullName>
    </submittedName>
</protein>
<gene>
    <name evidence="1" type="ordered locus">Marme_2469</name>
</gene>
<dbReference type="AlphaFoldDB" id="F2JVR5"/>
<name>F2JVR5_MARM1</name>
<evidence type="ECO:0000313" key="1">
    <source>
        <dbReference type="EMBL" id="ADZ91701.1"/>
    </source>
</evidence>
<sequence>MKRERKTPAGTLAFVYSVMSTLVRSLYTLKVNRDAFVEA</sequence>
<proteinExistence type="predicted"/>